<keyword evidence="6 7" id="KW-0472">Membrane</keyword>
<name>E8N1U4_ANATU</name>
<keyword evidence="10" id="KW-1185">Reference proteome</keyword>
<feature type="transmembrane region" description="Helical" evidence="7">
    <location>
        <begin position="316"/>
        <end position="337"/>
    </location>
</feature>
<dbReference type="PANTHER" id="PTHR43386">
    <property type="entry name" value="OLIGOPEPTIDE TRANSPORT SYSTEM PERMEASE PROTEIN APPC"/>
    <property type="match status" value="1"/>
</dbReference>
<feature type="transmembrane region" description="Helical" evidence="7">
    <location>
        <begin position="274"/>
        <end position="296"/>
    </location>
</feature>
<organism evidence="9 10">
    <name type="scientific">Anaerolinea thermophila (strain DSM 14523 / JCM 11388 / NBRC 100420 / UNI-1)</name>
    <dbReference type="NCBI Taxonomy" id="926569"/>
    <lineage>
        <taxon>Bacteria</taxon>
        <taxon>Bacillati</taxon>
        <taxon>Chloroflexota</taxon>
        <taxon>Anaerolineae</taxon>
        <taxon>Anaerolineales</taxon>
        <taxon>Anaerolineaceae</taxon>
        <taxon>Anaerolinea</taxon>
    </lineage>
</organism>
<dbReference type="Proteomes" id="UP000008922">
    <property type="component" value="Chromosome"/>
</dbReference>
<evidence type="ECO:0000256" key="2">
    <source>
        <dbReference type="ARBA" id="ARBA00022448"/>
    </source>
</evidence>
<dbReference type="InterPro" id="IPR000515">
    <property type="entry name" value="MetI-like"/>
</dbReference>
<dbReference type="InterPro" id="IPR050366">
    <property type="entry name" value="BP-dependent_transpt_permease"/>
</dbReference>
<dbReference type="GO" id="GO:0055085">
    <property type="term" value="P:transmembrane transport"/>
    <property type="evidence" value="ECO:0007669"/>
    <property type="project" value="InterPro"/>
</dbReference>
<dbReference type="HOGENOM" id="CLU_028518_8_0_0"/>
<feature type="transmembrane region" description="Helical" evidence="7">
    <location>
        <begin position="12"/>
        <end position="34"/>
    </location>
</feature>
<dbReference type="PANTHER" id="PTHR43386:SF1">
    <property type="entry name" value="D,D-DIPEPTIDE TRANSPORT SYSTEM PERMEASE PROTEIN DDPC-RELATED"/>
    <property type="match status" value="1"/>
</dbReference>
<evidence type="ECO:0000256" key="6">
    <source>
        <dbReference type="ARBA" id="ARBA00023136"/>
    </source>
</evidence>
<dbReference type="EMBL" id="AP012029">
    <property type="protein sequence ID" value="BAJ62699.1"/>
    <property type="molecule type" value="Genomic_DNA"/>
</dbReference>
<evidence type="ECO:0000256" key="1">
    <source>
        <dbReference type="ARBA" id="ARBA00004651"/>
    </source>
</evidence>
<dbReference type="SUPFAM" id="SSF161098">
    <property type="entry name" value="MetI-like"/>
    <property type="match status" value="1"/>
</dbReference>
<evidence type="ECO:0000313" key="10">
    <source>
        <dbReference type="Proteomes" id="UP000008922"/>
    </source>
</evidence>
<dbReference type="AlphaFoldDB" id="E8N1U4"/>
<evidence type="ECO:0000259" key="8">
    <source>
        <dbReference type="PROSITE" id="PS50928"/>
    </source>
</evidence>
<dbReference type="PROSITE" id="PS50928">
    <property type="entry name" value="ABC_TM1"/>
    <property type="match status" value="1"/>
</dbReference>
<comment type="similarity">
    <text evidence="7">Belongs to the binding-protein-dependent transport system permease family.</text>
</comment>
<dbReference type="InterPro" id="IPR035906">
    <property type="entry name" value="MetI-like_sf"/>
</dbReference>
<sequence>MMHTIRQVFRSGKFVTGFVIFVSLLLIVLIYPLLVPDDPLAIIGLGTFFPPGIYVNVYDSVNTAPYTLNLPEAATNRIANKLGAKERQDMKEWLLAAGIPEEEIDIEDTAKLLDLWEKNYDPNKNIEGMTLAKMRYYQRLNNSLKGLLATEGLIVALPNAQTGTLEQVKVIEQSDYVNVREVPNVRVLPLGTDNFGRDVLTELVKAAGVSLQIGFVAGLIATLIGLVLGLLAGYIGGTVDDIIMFFTNLLIVIPSFVLLILISFSIGQDKRGAFTIATVIGFTSWVWTARAVRAQVLSLRNRDHVNLSRLSGHSTLYIILNDILPYIMSYVVMALILQISSGILAEAGLSILGLGPRTTEVPTLGLMMNWAMIYQAHVLGKWWAYLPVLVTIALITFSMNLMNTGLDQVFNPALRE</sequence>
<proteinExistence type="inferred from homology"/>
<dbReference type="eggNOG" id="COG1173">
    <property type="taxonomic scope" value="Bacteria"/>
</dbReference>
<protein>
    <submittedName>
        <fullName evidence="9">ABC transporter permease protein</fullName>
    </submittedName>
</protein>
<keyword evidence="2 7" id="KW-0813">Transport</keyword>
<dbReference type="Pfam" id="PF00528">
    <property type="entry name" value="BPD_transp_1"/>
    <property type="match status" value="1"/>
</dbReference>
<feature type="transmembrane region" description="Helical" evidence="7">
    <location>
        <begin position="242"/>
        <end position="262"/>
    </location>
</feature>
<feature type="domain" description="ABC transmembrane type-1" evidence="8">
    <location>
        <begin position="207"/>
        <end position="403"/>
    </location>
</feature>
<keyword evidence="3" id="KW-1003">Cell membrane</keyword>
<evidence type="ECO:0000256" key="7">
    <source>
        <dbReference type="RuleBase" id="RU363032"/>
    </source>
</evidence>
<dbReference type="KEGG" id="atm:ANT_06650"/>
<dbReference type="InParanoid" id="E8N1U4"/>
<evidence type="ECO:0000256" key="4">
    <source>
        <dbReference type="ARBA" id="ARBA00022692"/>
    </source>
</evidence>
<keyword evidence="5 7" id="KW-1133">Transmembrane helix</keyword>
<dbReference type="RefSeq" id="WP_013559094.1">
    <property type="nucleotide sequence ID" value="NC_014960.1"/>
</dbReference>
<dbReference type="CDD" id="cd06261">
    <property type="entry name" value="TM_PBP2"/>
    <property type="match status" value="1"/>
</dbReference>
<feature type="transmembrane region" description="Helical" evidence="7">
    <location>
        <begin position="213"/>
        <end position="236"/>
    </location>
</feature>
<reference evidence="9 10" key="1">
    <citation type="submission" date="2010-12" db="EMBL/GenBank/DDBJ databases">
        <title>Whole genome sequence of Anaerolinea thermophila UNI-1.</title>
        <authorList>
            <person name="Narita-Yamada S."/>
            <person name="Kishi E."/>
            <person name="Watanabe Y."/>
            <person name="Takasaki K."/>
            <person name="Ankai A."/>
            <person name="Oguchi A."/>
            <person name="Fukui S."/>
            <person name="Takahashi M."/>
            <person name="Yashiro I."/>
            <person name="Hosoyama A."/>
            <person name="Sekiguchi Y."/>
            <person name="Hanada S."/>
            <person name="Fujita N."/>
        </authorList>
    </citation>
    <scope>NUCLEOTIDE SEQUENCE [LARGE SCALE GENOMIC DNA]</scope>
    <source>
        <strain evidence="10">DSM 14523 / JCM 11388 / NBRC 100420 / UNI-1</strain>
    </source>
</reference>
<evidence type="ECO:0000313" key="9">
    <source>
        <dbReference type="EMBL" id="BAJ62699.1"/>
    </source>
</evidence>
<evidence type="ECO:0000256" key="3">
    <source>
        <dbReference type="ARBA" id="ARBA00022475"/>
    </source>
</evidence>
<feature type="transmembrane region" description="Helical" evidence="7">
    <location>
        <begin position="40"/>
        <end position="58"/>
    </location>
</feature>
<dbReference type="STRING" id="926569.ANT_06650"/>
<dbReference type="Gene3D" id="1.10.3720.10">
    <property type="entry name" value="MetI-like"/>
    <property type="match status" value="1"/>
</dbReference>
<dbReference type="OrthoDB" id="9797472at2"/>
<comment type="subcellular location">
    <subcellularLocation>
        <location evidence="1 7">Cell membrane</location>
        <topology evidence="1 7">Multi-pass membrane protein</topology>
    </subcellularLocation>
</comment>
<dbReference type="GO" id="GO:0005886">
    <property type="term" value="C:plasma membrane"/>
    <property type="evidence" value="ECO:0007669"/>
    <property type="project" value="UniProtKB-SubCell"/>
</dbReference>
<evidence type="ECO:0000256" key="5">
    <source>
        <dbReference type="ARBA" id="ARBA00022989"/>
    </source>
</evidence>
<feature type="transmembrane region" description="Helical" evidence="7">
    <location>
        <begin position="382"/>
        <end position="402"/>
    </location>
</feature>
<accession>E8N1U4</accession>
<gene>
    <name evidence="9" type="ordered locus">ANT_06650</name>
</gene>
<keyword evidence="4 7" id="KW-0812">Transmembrane</keyword>